<proteinExistence type="predicted"/>
<evidence type="ECO:0000313" key="5">
    <source>
        <dbReference type="EMBL" id="QLH83411.1"/>
    </source>
</evidence>
<dbReference type="Pfam" id="PF13191">
    <property type="entry name" value="AAA_16"/>
    <property type="match status" value="1"/>
</dbReference>
<dbReference type="InterPro" id="IPR041664">
    <property type="entry name" value="AAA_16"/>
</dbReference>
<dbReference type="InterPro" id="IPR003593">
    <property type="entry name" value="AAA+_ATPase"/>
</dbReference>
<evidence type="ECO:0000256" key="3">
    <source>
        <dbReference type="ARBA" id="ARBA00022840"/>
    </source>
</evidence>
<dbReference type="EMBL" id="CP058909">
    <property type="protein sequence ID" value="QLH83411.1"/>
    <property type="molecule type" value="Genomic_DNA"/>
</dbReference>
<dbReference type="InterPro" id="IPR027417">
    <property type="entry name" value="P-loop_NTPase"/>
</dbReference>
<dbReference type="PANTHER" id="PTHR10763">
    <property type="entry name" value="CELL DIVISION CONTROL PROTEIN 6-RELATED"/>
    <property type="match status" value="1"/>
</dbReference>
<keyword evidence="2" id="KW-0547">Nucleotide-binding</keyword>
<evidence type="ECO:0000256" key="1">
    <source>
        <dbReference type="ARBA" id="ARBA00022705"/>
    </source>
</evidence>
<evidence type="ECO:0000256" key="2">
    <source>
        <dbReference type="ARBA" id="ARBA00022741"/>
    </source>
</evidence>
<dbReference type="Proteomes" id="UP000509346">
    <property type="component" value="Chromosome"/>
</dbReference>
<dbReference type="Gene3D" id="3.40.50.300">
    <property type="entry name" value="P-loop containing nucleotide triphosphate hydrolases"/>
    <property type="match status" value="1"/>
</dbReference>
<dbReference type="InterPro" id="IPR050311">
    <property type="entry name" value="ORC1/CDC6"/>
</dbReference>
<dbReference type="KEGG" id="hpel:HZS54_18010"/>
<reference evidence="5 6" key="1">
    <citation type="submission" date="2020-07" db="EMBL/GenBank/DDBJ databases">
        <title>Halosimplex litoreum sp. nov. and Halosimplex rubrum sp. nov., isolated from different salt environments.</title>
        <authorList>
            <person name="Cui H."/>
        </authorList>
    </citation>
    <scope>NUCLEOTIDE SEQUENCE [LARGE SCALE GENOMIC DNA]</scope>
    <source>
        <strain evidence="5 6">R2</strain>
    </source>
</reference>
<feature type="domain" description="AAA+ ATPase" evidence="4">
    <location>
        <begin position="38"/>
        <end position="238"/>
    </location>
</feature>
<sequence length="331" mass="37070">MITDARALKPEFVPRDLHHREGQIDHLSSVLAPLQYDTAENVTIFGPSGSGKTTIAKYVVTQLERETLGIRWGYVDGMSDNTTTAALHRLVREVNLGADLRRRGEPTALALDRLRECDDQVVAILDEVSVLEERPLVALANLPNVSLVAITIDEEEWLDSLGRPATSRMQSAATVRLEKYSLQELIDILDSRVSHGLIKSRVDDEAVRRAADIAAGDARRGIALLRRAAKRLEETDERQLTVETIENVVGAAERDIQQRRVRSLGTHQRLLYNIIADAGEISGTELADEYERRSVDPKSDPTRRRYLKSLRQYGLIEASGEGRARRYRSVT</sequence>
<dbReference type="AlphaFoldDB" id="A0A7D5T5G4"/>
<keyword evidence="6" id="KW-1185">Reference proteome</keyword>
<organism evidence="5 6">
    <name type="scientific">Halosimplex pelagicum</name>
    <dbReference type="NCBI Taxonomy" id="869886"/>
    <lineage>
        <taxon>Archaea</taxon>
        <taxon>Methanobacteriati</taxon>
        <taxon>Methanobacteriota</taxon>
        <taxon>Stenosarchaea group</taxon>
        <taxon>Halobacteria</taxon>
        <taxon>Halobacteriales</taxon>
        <taxon>Haloarculaceae</taxon>
        <taxon>Halosimplex</taxon>
    </lineage>
</organism>
<accession>A0A7D5T5G4</accession>
<dbReference type="GO" id="GO:0005524">
    <property type="term" value="F:ATP binding"/>
    <property type="evidence" value="ECO:0007669"/>
    <property type="project" value="UniProtKB-KW"/>
</dbReference>
<evidence type="ECO:0000313" key="6">
    <source>
        <dbReference type="Proteomes" id="UP000509346"/>
    </source>
</evidence>
<gene>
    <name evidence="5" type="ORF">HZS54_18010</name>
</gene>
<protein>
    <submittedName>
        <fullName evidence="5">AAA family ATPase</fullName>
    </submittedName>
</protein>
<keyword evidence="3" id="KW-0067">ATP-binding</keyword>
<dbReference type="SMART" id="SM00382">
    <property type="entry name" value="AAA"/>
    <property type="match status" value="1"/>
</dbReference>
<dbReference type="GO" id="GO:0006260">
    <property type="term" value="P:DNA replication"/>
    <property type="evidence" value="ECO:0007669"/>
    <property type="project" value="UniProtKB-KW"/>
</dbReference>
<dbReference type="Gene3D" id="1.10.8.60">
    <property type="match status" value="1"/>
</dbReference>
<dbReference type="RefSeq" id="WP_179918460.1">
    <property type="nucleotide sequence ID" value="NZ_CP058909.1"/>
</dbReference>
<dbReference type="GeneID" id="56084525"/>
<evidence type="ECO:0000259" key="4">
    <source>
        <dbReference type="SMART" id="SM00382"/>
    </source>
</evidence>
<keyword evidence="1" id="KW-0235">DNA replication</keyword>
<dbReference type="Pfam" id="PF22703">
    <property type="entry name" value="Cdc6_lid"/>
    <property type="match status" value="1"/>
</dbReference>
<dbReference type="InterPro" id="IPR055237">
    <property type="entry name" value="Cdc6_lid"/>
</dbReference>
<dbReference type="PANTHER" id="PTHR10763:SF22">
    <property type="entry name" value="ORC1-TYPE DNA REPLICATION PROTEIN"/>
    <property type="match status" value="1"/>
</dbReference>
<dbReference type="SUPFAM" id="SSF52540">
    <property type="entry name" value="P-loop containing nucleoside triphosphate hydrolases"/>
    <property type="match status" value="1"/>
</dbReference>
<dbReference type="OrthoDB" id="270161at2157"/>
<name>A0A7D5T5G4_9EURY</name>
<dbReference type="CDD" id="cd18139">
    <property type="entry name" value="HLD_clamp_RarA"/>
    <property type="match status" value="1"/>
</dbReference>